<sequence length="223" mass="25570">MIASVSSDHEIHNWWSEIPINAMKHGVGLFQLSTLLLISDSVYTDYPANRSTSCRKFIPVERSHLFAEFRRNPNKFYLNILPTRSEMTLRVDLVEVLSRYVSSESKLDQELSPKWIDDQRIHKSFEKFASAELQEVEEKRSERETEFQSFRIDKGPANIEYELSYPGTSNIGSLGASMWVWTSFSKGFDDVSGAMLRGHPPSNMPLKPSIQTCSFSTSQQFTE</sequence>
<gene>
    <name evidence="5" type="ORF">FPE_LOCUS24007</name>
</gene>
<dbReference type="PROSITE" id="PS51393">
    <property type="entry name" value="LIPOXYGENASE_3"/>
    <property type="match status" value="1"/>
</dbReference>
<dbReference type="EMBL" id="OU503049">
    <property type="protein sequence ID" value="CAI9776577.1"/>
    <property type="molecule type" value="Genomic_DNA"/>
</dbReference>
<dbReference type="GO" id="GO:0046872">
    <property type="term" value="F:metal ion binding"/>
    <property type="evidence" value="ECO:0007669"/>
    <property type="project" value="UniProtKB-KW"/>
</dbReference>
<evidence type="ECO:0000256" key="3">
    <source>
        <dbReference type="ARBA" id="ARBA00023002"/>
    </source>
</evidence>
<dbReference type="InterPro" id="IPR000907">
    <property type="entry name" value="LipOase"/>
</dbReference>
<keyword evidence="1" id="KW-0479">Metal-binding</keyword>
<evidence type="ECO:0000313" key="5">
    <source>
        <dbReference type="EMBL" id="CAI9776577.1"/>
    </source>
</evidence>
<evidence type="ECO:0000256" key="2">
    <source>
        <dbReference type="ARBA" id="ARBA00022964"/>
    </source>
</evidence>
<organism evidence="5 6">
    <name type="scientific">Fraxinus pennsylvanica</name>
    <dbReference type="NCBI Taxonomy" id="56036"/>
    <lineage>
        <taxon>Eukaryota</taxon>
        <taxon>Viridiplantae</taxon>
        <taxon>Streptophyta</taxon>
        <taxon>Embryophyta</taxon>
        <taxon>Tracheophyta</taxon>
        <taxon>Spermatophyta</taxon>
        <taxon>Magnoliopsida</taxon>
        <taxon>eudicotyledons</taxon>
        <taxon>Gunneridae</taxon>
        <taxon>Pentapetalae</taxon>
        <taxon>asterids</taxon>
        <taxon>lamiids</taxon>
        <taxon>Lamiales</taxon>
        <taxon>Oleaceae</taxon>
        <taxon>Oleeae</taxon>
        <taxon>Fraxinus</taxon>
    </lineage>
</organism>
<keyword evidence="2" id="KW-0223">Dioxygenase</keyword>
<keyword evidence="3" id="KW-0560">Oxidoreductase</keyword>
<feature type="domain" description="Lipoxygenase" evidence="4">
    <location>
        <begin position="43"/>
        <end position="176"/>
    </location>
</feature>
<dbReference type="SUPFAM" id="SSF48484">
    <property type="entry name" value="Lipoxigenase"/>
    <property type="match status" value="1"/>
</dbReference>
<dbReference type="PANTHER" id="PTHR11771">
    <property type="entry name" value="LIPOXYGENASE"/>
    <property type="match status" value="1"/>
</dbReference>
<evidence type="ECO:0000259" key="4">
    <source>
        <dbReference type="PROSITE" id="PS51393"/>
    </source>
</evidence>
<reference evidence="5" key="1">
    <citation type="submission" date="2023-05" db="EMBL/GenBank/DDBJ databases">
        <authorList>
            <person name="Huff M."/>
        </authorList>
    </citation>
    <scope>NUCLEOTIDE SEQUENCE</scope>
</reference>
<dbReference type="AlphaFoldDB" id="A0AAD2E2G4"/>
<proteinExistence type="predicted"/>
<dbReference type="InterPro" id="IPR013819">
    <property type="entry name" value="LipOase_C"/>
</dbReference>
<dbReference type="Proteomes" id="UP000834106">
    <property type="component" value="Chromosome 14"/>
</dbReference>
<name>A0AAD2E2G4_9LAMI</name>
<dbReference type="Pfam" id="PF00305">
    <property type="entry name" value="Lipoxygenase"/>
    <property type="match status" value="1"/>
</dbReference>
<dbReference type="GO" id="GO:0034440">
    <property type="term" value="P:lipid oxidation"/>
    <property type="evidence" value="ECO:0007669"/>
    <property type="project" value="InterPro"/>
</dbReference>
<keyword evidence="6" id="KW-1185">Reference proteome</keyword>
<dbReference type="Gene3D" id="1.20.245.10">
    <property type="entry name" value="Lipoxygenase-1, Domain 5"/>
    <property type="match status" value="1"/>
</dbReference>
<evidence type="ECO:0000256" key="1">
    <source>
        <dbReference type="ARBA" id="ARBA00022723"/>
    </source>
</evidence>
<evidence type="ECO:0000313" key="6">
    <source>
        <dbReference type="Proteomes" id="UP000834106"/>
    </source>
</evidence>
<dbReference type="GO" id="GO:0016702">
    <property type="term" value="F:oxidoreductase activity, acting on single donors with incorporation of molecular oxygen, incorporation of two atoms of oxygen"/>
    <property type="evidence" value="ECO:0007669"/>
    <property type="project" value="InterPro"/>
</dbReference>
<dbReference type="InterPro" id="IPR036226">
    <property type="entry name" value="LipOase_C_sf"/>
</dbReference>
<protein>
    <recommendedName>
        <fullName evidence="4">Lipoxygenase domain-containing protein</fullName>
    </recommendedName>
</protein>
<accession>A0AAD2E2G4</accession>